<gene>
    <name evidence="2" type="ORF">SAMN02745217_04755</name>
</gene>
<evidence type="ECO:0000313" key="3">
    <source>
        <dbReference type="Proteomes" id="UP000184612"/>
    </source>
</evidence>
<keyword evidence="3" id="KW-1185">Reference proteome</keyword>
<dbReference type="PROSITE" id="PS50994">
    <property type="entry name" value="INTEGRASE"/>
    <property type="match status" value="1"/>
</dbReference>
<organism evidence="2 3">
    <name type="scientific">Anaerocolumna xylanovorans DSM 12503</name>
    <dbReference type="NCBI Taxonomy" id="1121345"/>
    <lineage>
        <taxon>Bacteria</taxon>
        <taxon>Bacillati</taxon>
        <taxon>Bacillota</taxon>
        <taxon>Clostridia</taxon>
        <taxon>Lachnospirales</taxon>
        <taxon>Lachnospiraceae</taxon>
        <taxon>Anaerocolumna</taxon>
    </lineage>
</organism>
<dbReference type="PANTHER" id="PTHR10948:SF23">
    <property type="entry name" value="TRANSPOSASE INSI FOR INSERTION SEQUENCE ELEMENT IS30A-RELATED"/>
    <property type="match status" value="1"/>
</dbReference>
<proteinExistence type="predicted"/>
<dbReference type="InterPro" id="IPR001584">
    <property type="entry name" value="Integrase_cat-core"/>
</dbReference>
<evidence type="ECO:0000259" key="1">
    <source>
        <dbReference type="PROSITE" id="PS50994"/>
    </source>
</evidence>
<dbReference type="GO" id="GO:0032196">
    <property type="term" value="P:transposition"/>
    <property type="evidence" value="ECO:0007669"/>
    <property type="project" value="TreeGrafter"/>
</dbReference>
<protein>
    <submittedName>
        <fullName evidence="2">Transposase and inactivated derivatives, IS30 family</fullName>
    </submittedName>
</protein>
<evidence type="ECO:0000313" key="2">
    <source>
        <dbReference type="EMBL" id="SHO54286.1"/>
    </source>
</evidence>
<dbReference type="EMBL" id="FRFD01000022">
    <property type="protein sequence ID" value="SHO54286.1"/>
    <property type="molecule type" value="Genomic_DNA"/>
</dbReference>
<sequence>GYTLKKIADKVGKDNSTIAKEIRKHRIGDEGYNTHSNDCMYRFYCQKQSTCPDCDRMKRCCTCKKNDCRTFCQDYHSDMCRNISRAPYVCNGCQSIYDCRKPHFFYRANVAYDTYKSLLKDTREGIALSRQQLYELDCLITPLIKRGQSIAHIYTGHKDEIPCSMKSLYNYIDQGIFTARNIDLPKKVKYKARKKKRKEPVTDYAYREGRTYKDFLSFIQEHPETNVVELDTVHGSNKTGNVMLTMLFRNCSLMLIILMTDCTKECVKKVFDGFEAALGLEIFTNTFPIILTDNGPEFKGPADVEKSLSGGERTKVFFCDPLASWQKAKLEKNHGYIRKVIPKGIPITGLTQEDLTLLANHINCTARASLNGRNPLELAQLLLDKKLIHAAGLKPVPADDIMLKKSLLKH</sequence>
<dbReference type="GO" id="GO:0005829">
    <property type="term" value="C:cytosol"/>
    <property type="evidence" value="ECO:0007669"/>
    <property type="project" value="TreeGrafter"/>
</dbReference>
<dbReference type="GO" id="GO:0015074">
    <property type="term" value="P:DNA integration"/>
    <property type="evidence" value="ECO:0007669"/>
    <property type="project" value="InterPro"/>
</dbReference>
<accession>A0A1M7YP73</accession>
<dbReference type="InterPro" id="IPR051917">
    <property type="entry name" value="Transposase-Integrase"/>
</dbReference>
<dbReference type="NCBIfam" id="NF033563">
    <property type="entry name" value="transpos_IS30"/>
    <property type="match status" value="1"/>
</dbReference>
<dbReference type="GO" id="GO:0004803">
    <property type="term" value="F:transposase activity"/>
    <property type="evidence" value="ECO:0007669"/>
    <property type="project" value="TreeGrafter"/>
</dbReference>
<dbReference type="RefSeq" id="WP_139243503.1">
    <property type="nucleotide sequence ID" value="NZ_FRFD01000022.1"/>
</dbReference>
<feature type="non-terminal residue" evidence="2">
    <location>
        <position position="1"/>
    </location>
</feature>
<reference evidence="2 3" key="1">
    <citation type="submission" date="2016-12" db="EMBL/GenBank/DDBJ databases">
        <authorList>
            <person name="Song W.-J."/>
            <person name="Kurnit D.M."/>
        </authorList>
    </citation>
    <scope>NUCLEOTIDE SEQUENCE [LARGE SCALE GENOMIC DNA]</scope>
    <source>
        <strain evidence="2 3">DSM 12503</strain>
    </source>
</reference>
<dbReference type="InterPro" id="IPR036397">
    <property type="entry name" value="RNaseH_sf"/>
</dbReference>
<dbReference type="GO" id="GO:0003676">
    <property type="term" value="F:nucleic acid binding"/>
    <property type="evidence" value="ECO:0007669"/>
    <property type="project" value="InterPro"/>
</dbReference>
<dbReference type="Gene3D" id="3.30.420.10">
    <property type="entry name" value="Ribonuclease H-like superfamily/Ribonuclease H"/>
    <property type="match status" value="1"/>
</dbReference>
<dbReference type="PANTHER" id="PTHR10948">
    <property type="entry name" value="TRANSPOSASE"/>
    <property type="match status" value="1"/>
</dbReference>
<dbReference type="InterPro" id="IPR012337">
    <property type="entry name" value="RNaseH-like_sf"/>
</dbReference>
<feature type="domain" description="Integrase catalytic" evidence="1">
    <location>
        <begin position="219"/>
        <end position="383"/>
    </location>
</feature>
<dbReference type="SUPFAM" id="SSF53098">
    <property type="entry name" value="Ribonuclease H-like"/>
    <property type="match status" value="1"/>
</dbReference>
<dbReference type="OrthoDB" id="9776104at2"/>
<dbReference type="InterPro" id="IPR053392">
    <property type="entry name" value="Transposase_IS30-like"/>
</dbReference>
<dbReference type="AlphaFoldDB" id="A0A1M7YP73"/>
<dbReference type="Proteomes" id="UP000184612">
    <property type="component" value="Unassembled WGS sequence"/>
</dbReference>
<name>A0A1M7YP73_9FIRM</name>